<dbReference type="Proteomes" id="UP000290540">
    <property type="component" value="Unassembled WGS sequence"/>
</dbReference>
<accession>A0A4Q2V860</accession>
<name>A0A4Q2V860_FUSOX</name>
<evidence type="ECO:0000313" key="1">
    <source>
        <dbReference type="EMBL" id="RYC83154.1"/>
    </source>
</evidence>
<reference evidence="1 2" key="1">
    <citation type="submission" date="2016-12" db="EMBL/GenBank/DDBJ databases">
        <title>Draft genome sequence of Fusarium oxysporum causing rot on Narcissus.</title>
        <authorList>
            <person name="Armitage A.D."/>
            <person name="Taylor A."/>
            <person name="Clarkson J.P."/>
            <person name="Harrison R.J."/>
            <person name="Jackson A.C."/>
        </authorList>
    </citation>
    <scope>NUCLEOTIDE SEQUENCE [LARGE SCALE GENOMIC DNA]</scope>
    <source>
        <strain evidence="1 2">N139</strain>
    </source>
</reference>
<dbReference type="EMBL" id="MQTW01000159">
    <property type="protein sequence ID" value="RYC83154.1"/>
    <property type="molecule type" value="Genomic_DNA"/>
</dbReference>
<evidence type="ECO:0000313" key="2">
    <source>
        <dbReference type="Proteomes" id="UP000290540"/>
    </source>
</evidence>
<sequence>MRLTKLRTSFIGLLRSQSREAGAGLRVLFKPHSCVCACDSARTTRPKMARLRFYTELEGTGLDILPAPGWIRRAVAGRPFIFGNRGIHEFA</sequence>
<protein>
    <submittedName>
        <fullName evidence="1">Uncharacterized protein</fullName>
    </submittedName>
</protein>
<proteinExistence type="predicted"/>
<dbReference type="AlphaFoldDB" id="A0A4Q2V860"/>
<organism evidence="1 2">
    <name type="scientific">Fusarium oxysporum f. sp. narcissi</name>
    <dbReference type="NCBI Taxonomy" id="451672"/>
    <lineage>
        <taxon>Eukaryota</taxon>
        <taxon>Fungi</taxon>
        <taxon>Dikarya</taxon>
        <taxon>Ascomycota</taxon>
        <taxon>Pezizomycotina</taxon>
        <taxon>Sordariomycetes</taxon>
        <taxon>Hypocreomycetidae</taxon>
        <taxon>Hypocreales</taxon>
        <taxon>Nectriaceae</taxon>
        <taxon>Fusarium</taxon>
        <taxon>Fusarium oxysporum species complex</taxon>
    </lineage>
</organism>
<comment type="caution">
    <text evidence="1">The sequence shown here is derived from an EMBL/GenBank/DDBJ whole genome shotgun (WGS) entry which is preliminary data.</text>
</comment>
<gene>
    <name evidence="1" type="ORF">BFJ63_vAg13986</name>
</gene>